<evidence type="ECO:0000313" key="4">
    <source>
        <dbReference type="EMBL" id="KAB0793109.1"/>
    </source>
</evidence>
<dbReference type="InterPro" id="IPR002110">
    <property type="entry name" value="Ankyrin_rpt"/>
</dbReference>
<feature type="compositionally biased region" description="Low complexity" evidence="3">
    <location>
        <begin position="1071"/>
        <end position="1096"/>
    </location>
</feature>
<protein>
    <recommendedName>
        <fullName evidence="6">MYND-type domain-containing protein</fullName>
    </recommendedName>
</protein>
<dbReference type="SMART" id="SM00248">
    <property type="entry name" value="ANK"/>
    <property type="match status" value="5"/>
</dbReference>
<comment type="caution">
    <text evidence="4">The sequence shown here is derived from an EMBL/GenBank/DDBJ whole genome shotgun (WGS) entry which is preliminary data.</text>
</comment>
<dbReference type="EMBL" id="VVIM01000009">
    <property type="protein sequence ID" value="KAB0793109.1"/>
    <property type="molecule type" value="Genomic_DNA"/>
</dbReference>
<feature type="repeat" description="ANK" evidence="2">
    <location>
        <begin position="735"/>
        <end position="759"/>
    </location>
</feature>
<dbReference type="InterPro" id="IPR053064">
    <property type="entry name" value="Ankyrin-MYND_domain-protein"/>
</dbReference>
<name>A0A5N4A756_PHOPY</name>
<evidence type="ECO:0000256" key="1">
    <source>
        <dbReference type="ARBA" id="ARBA00022737"/>
    </source>
</evidence>
<dbReference type="Proteomes" id="UP000327044">
    <property type="component" value="Unassembled WGS sequence"/>
</dbReference>
<feature type="region of interest" description="Disordered" evidence="3">
    <location>
        <begin position="1031"/>
        <end position="1132"/>
    </location>
</feature>
<dbReference type="SUPFAM" id="SSF144232">
    <property type="entry name" value="HIT/MYND zinc finger-like"/>
    <property type="match status" value="1"/>
</dbReference>
<keyword evidence="1" id="KW-0677">Repeat</keyword>
<dbReference type="OrthoDB" id="444338at2759"/>
<organism evidence="4 5">
    <name type="scientific">Photinus pyralis</name>
    <name type="common">Common eastern firefly</name>
    <name type="synonym">Lampyris pyralis</name>
    <dbReference type="NCBI Taxonomy" id="7054"/>
    <lineage>
        <taxon>Eukaryota</taxon>
        <taxon>Metazoa</taxon>
        <taxon>Ecdysozoa</taxon>
        <taxon>Arthropoda</taxon>
        <taxon>Hexapoda</taxon>
        <taxon>Insecta</taxon>
        <taxon>Pterygota</taxon>
        <taxon>Neoptera</taxon>
        <taxon>Endopterygota</taxon>
        <taxon>Coleoptera</taxon>
        <taxon>Polyphaga</taxon>
        <taxon>Elateriformia</taxon>
        <taxon>Elateroidea</taxon>
        <taxon>Lampyridae</taxon>
        <taxon>Lampyrinae</taxon>
        <taxon>Photinus</taxon>
    </lineage>
</organism>
<dbReference type="SUPFAM" id="SSF48403">
    <property type="entry name" value="Ankyrin repeat"/>
    <property type="match status" value="2"/>
</dbReference>
<evidence type="ECO:0000313" key="5">
    <source>
        <dbReference type="Proteomes" id="UP000327044"/>
    </source>
</evidence>
<dbReference type="InParanoid" id="A0A5N4A756"/>
<dbReference type="PANTHER" id="PTHR15897">
    <property type="entry name" value="ANKYRIN REPEAT AND MYND DOMAIN PROTEIN 1"/>
    <property type="match status" value="1"/>
</dbReference>
<reference evidence="4 5" key="1">
    <citation type="journal article" date="2018" name="Elife">
        <title>Firefly genomes illuminate parallel origins of bioluminescence in beetles.</title>
        <authorList>
            <person name="Fallon T.R."/>
            <person name="Lower S.E."/>
            <person name="Chang C.H."/>
            <person name="Bessho-Uehara M."/>
            <person name="Martin G.J."/>
            <person name="Bewick A.J."/>
            <person name="Behringer M."/>
            <person name="Debat H.J."/>
            <person name="Wong I."/>
            <person name="Day J.C."/>
            <person name="Suvorov A."/>
            <person name="Silva C.J."/>
            <person name="Stanger-Hall K.F."/>
            <person name="Hall D.W."/>
            <person name="Schmitz R.J."/>
            <person name="Nelson D.R."/>
            <person name="Lewis S.M."/>
            <person name="Shigenobu S."/>
            <person name="Bybee S.M."/>
            <person name="Larracuente A.M."/>
            <person name="Oba Y."/>
            <person name="Weng J.K."/>
        </authorList>
    </citation>
    <scope>NUCLEOTIDE SEQUENCE [LARGE SCALE GENOMIC DNA]</scope>
    <source>
        <strain evidence="4">1611_PpyrPB1</strain>
        <tissue evidence="4">Whole body</tissue>
    </source>
</reference>
<dbReference type="SUPFAM" id="SSF82185">
    <property type="entry name" value="Histone H3 K4-specific methyltransferase SET7/9 N-terminal domain"/>
    <property type="match status" value="1"/>
</dbReference>
<keyword evidence="2" id="KW-0040">ANK repeat</keyword>
<dbReference type="InterPro" id="IPR036770">
    <property type="entry name" value="Ankyrin_rpt-contain_sf"/>
</dbReference>
<proteinExistence type="predicted"/>
<evidence type="ECO:0008006" key="6">
    <source>
        <dbReference type="Google" id="ProtNLM"/>
    </source>
</evidence>
<dbReference type="PROSITE" id="PS50088">
    <property type="entry name" value="ANK_REPEAT"/>
    <property type="match status" value="2"/>
</dbReference>
<evidence type="ECO:0000256" key="2">
    <source>
        <dbReference type="PROSITE-ProRule" id="PRU00023"/>
    </source>
</evidence>
<dbReference type="PROSITE" id="PS50297">
    <property type="entry name" value="ANK_REP_REGION"/>
    <property type="match status" value="2"/>
</dbReference>
<sequence length="1204" mass="136214">MTVPSNCDMTAAETNVRLFTTEYLGPLVNNQREGAGEEIWFEDGTPNHQKYKGQFLRDTLHGQGQYIWSRNGEETIYEGSLYSSNLEGYGRFVRPDGTVFEGLFKNNARFGPGVDSFVDSTQTVGLWYGNNLIRLCQVVKPEWVPKVAHTSVGKAILLRYKKLVTVCNGEEDIAREVLKSINAEEEVIEKSDLLYNRCIRHPKSTFFNRAVYDSKFFSVSDCYIDITVGSDESICDVEREIERAKNVEYLQSEWDRINSAILEGVSEENVSGSSEQEENDMEELCAKRDLLEGAISFERSKPRTKKVLVTELLAWNNEDISIEIMKHAFLHRNFEKTVSYLASNVLVGNRTEFNQSSAYEADCVAFLSNCSSGHLKKVSELLLTHDLNPDMCDAMGNSGMMYAAARDRRQIIRVLVNFGANVDVYNDECLTPLSLCILRYLAVQNDVVNWELAFLKSSLAVETDLLRWRPHESLVSLSEQQKSKQNLNPHSSINLKFCNRQELIDSADLFPMQMMFKRTSDAKNLQDRYLQLEEAQPFLFNTDCIKPPVHKSVKTKTLQPKKKLVVQVESEPNHSDILQVERLNSIRLTISTLLDYGADPNEGEVPMPILLSAIFTKNIDIVEGLLAHKADCNARTLDEELTALHILVSLPPWDGVGEMAKLLLAYGANPNLRATTLHWLEEKETLVGKHQLTEVDEGKTPLHLLSMRYDFTSDTIGELAQILIAGGAKPSEYYLGHTPLSLAVLRGNIKLINSLMESGKVDPNQLLGEEMGVALGVLILKRYTNLPRYEDCEQIIQSLVYYGANPFNSTGPCGNLMEFMAEEFAEPTPKGKRKPKQVKGGKETTRVKLKAFLENIARFVLDKHIKGWVVQQLYHAQNYDDEFAKNMAHYVPVAEVVDLAQALFYRGEIRVKPKSHSKLRELVEFIAGVHPKSHLDVEKALENFDYRKLPPKLGFLDLPQPQVERHSDKYDVCYHCHKKQNRQLFRCPKCKVVYFCSEECNLLSNAREKWGHPCKVAFYSEALRDWKAKEKEKMARDTDTEDSEGGYYGAGKFHKGHRGRGSAAKAGKRSTATTGKRGAATTGKRSAAASGKRSAATTLKTRKERSAQKGKLGTRKGGAASSNRGKTKGEWDQEASLDSEFATVVRRRHRLPKTYQCFLEKIAIYWPELDLSALFVPYACYNNGQLYYRFHFQNVVFGETYSLV</sequence>
<dbReference type="AlphaFoldDB" id="A0A5N4A756"/>
<evidence type="ECO:0000256" key="3">
    <source>
        <dbReference type="SAM" id="MobiDB-lite"/>
    </source>
</evidence>
<dbReference type="PANTHER" id="PTHR15897:SF2">
    <property type="entry name" value="ANKYRIN REPEAT AND MYND DOMAIN-CONTAINING PROTEIN 1"/>
    <property type="match status" value="1"/>
</dbReference>
<gene>
    <name evidence="4" type="ORF">PPYR_12729</name>
</gene>
<dbReference type="InterPro" id="IPR003409">
    <property type="entry name" value="MORN"/>
</dbReference>
<keyword evidence="5" id="KW-1185">Reference proteome</keyword>
<dbReference type="Gene3D" id="1.25.40.20">
    <property type="entry name" value="Ankyrin repeat-containing domain"/>
    <property type="match status" value="2"/>
</dbReference>
<accession>A0A5N4A756</accession>
<dbReference type="Pfam" id="PF02493">
    <property type="entry name" value="MORN"/>
    <property type="match status" value="2"/>
</dbReference>
<feature type="repeat" description="ANK" evidence="2">
    <location>
        <begin position="395"/>
        <end position="427"/>
    </location>
</feature>